<evidence type="ECO:0000313" key="4">
    <source>
        <dbReference type="Proteomes" id="UP000507470"/>
    </source>
</evidence>
<feature type="compositionally biased region" description="Basic and acidic residues" evidence="1">
    <location>
        <begin position="110"/>
        <end position="119"/>
    </location>
</feature>
<dbReference type="Pfam" id="PF04851">
    <property type="entry name" value="ResIII"/>
    <property type="match status" value="1"/>
</dbReference>
<reference evidence="3 4" key="1">
    <citation type="submission" date="2020-06" db="EMBL/GenBank/DDBJ databases">
        <authorList>
            <person name="Li R."/>
            <person name="Bekaert M."/>
        </authorList>
    </citation>
    <scope>NUCLEOTIDE SEQUENCE [LARGE SCALE GENOMIC DNA]</scope>
    <source>
        <strain evidence="4">wild</strain>
    </source>
</reference>
<evidence type="ECO:0000259" key="2">
    <source>
        <dbReference type="Pfam" id="PF04851"/>
    </source>
</evidence>
<dbReference type="GO" id="GO:0003724">
    <property type="term" value="F:RNA helicase activity"/>
    <property type="evidence" value="ECO:0007669"/>
    <property type="project" value="UniProtKB-EC"/>
</dbReference>
<dbReference type="OrthoDB" id="416741at2759"/>
<dbReference type="InterPro" id="IPR006935">
    <property type="entry name" value="Helicase/UvrB_N"/>
</dbReference>
<dbReference type="GO" id="GO:0003677">
    <property type="term" value="F:DNA binding"/>
    <property type="evidence" value="ECO:0007669"/>
    <property type="project" value="InterPro"/>
</dbReference>
<dbReference type="PANTHER" id="PTHR14074">
    <property type="entry name" value="HELICASE WITH DEATH DOMAIN-RELATED"/>
    <property type="match status" value="1"/>
</dbReference>
<dbReference type="SUPFAM" id="SSF52540">
    <property type="entry name" value="P-loop containing nucleoside triphosphate hydrolases"/>
    <property type="match status" value="1"/>
</dbReference>
<dbReference type="AlphaFoldDB" id="A0A6J8AND9"/>
<feature type="region of interest" description="Disordered" evidence="1">
    <location>
        <begin position="46"/>
        <end position="89"/>
    </location>
</feature>
<dbReference type="InterPro" id="IPR051363">
    <property type="entry name" value="RLR_Helicase"/>
</dbReference>
<evidence type="ECO:0000313" key="3">
    <source>
        <dbReference type="EMBL" id="CAC5370895.1"/>
    </source>
</evidence>
<dbReference type="GO" id="GO:0005737">
    <property type="term" value="C:cytoplasm"/>
    <property type="evidence" value="ECO:0007669"/>
    <property type="project" value="TreeGrafter"/>
</dbReference>
<proteinExistence type="predicted"/>
<name>A0A6J8AND9_MYTCO</name>
<dbReference type="EC" id="3.6.4.13" evidence="3"/>
<dbReference type="GO" id="GO:0016787">
    <property type="term" value="F:hydrolase activity"/>
    <property type="evidence" value="ECO:0007669"/>
    <property type="project" value="UniProtKB-KW"/>
</dbReference>
<dbReference type="Proteomes" id="UP000507470">
    <property type="component" value="Unassembled WGS sequence"/>
</dbReference>
<dbReference type="InterPro" id="IPR027417">
    <property type="entry name" value="P-loop_NTPase"/>
</dbReference>
<accession>A0A6J8AND9</accession>
<keyword evidence="4" id="KW-1185">Reference proteome</keyword>
<gene>
    <name evidence="3" type="ORF">MCOR_9547</name>
</gene>
<feature type="compositionally biased region" description="Basic and acidic residues" evidence="1">
    <location>
        <begin position="130"/>
        <end position="147"/>
    </location>
</feature>
<dbReference type="Gene3D" id="3.40.50.300">
    <property type="entry name" value="P-loop containing nucleotide triphosphate hydrolases"/>
    <property type="match status" value="1"/>
</dbReference>
<organism evidence="3 4">
    <name type="scientific">Mytilus coruscus</name>
    <name type="common">Sea mussel</name>
    <dbReference type="NCBI Taxonomy" id="42192"/>
    <lineage>
        <taxon>Eukaryota</taxon>
        <taxon>Metazoa</taxon>
        <taxon>Spiralia</taxon>
        <taxon>Lophotrochozoa</taxon>
        <taxon>Mollusca</taxon>
        <taxon>Bivalvia</taxon>
        <taxon>Autobranchia</taxon>
        <taxon>Pteriomorphia</taxon>
        <taxon>Mytilida</taxon>
        <taxon>Mytiloidea</taxon>
        <taxon>Mytilidae</taxon>
        <taxon>Mytilinae</taxon>
        <taxon>Mytilus</taxon>
    </lineage>
</organism>
<evidence type="ECO:0000256" key="1">
    <source>
        <dbReference type="SAM" id="MobiDB-lite"/>
    </source>
</evidence>
<protein>
    <submittedName>
        <fullName evidence="3">DDX58</fullName>
        <ecNumber evidence="3">3.6.4.13</ecNumber>
    </submittedName>
</protein>
<dbReference type="EMBL" id="CACVKT020001740">
    <property type="protein sequence ID" value="CAC5370895.1"/>
    <property type="molecule type" value="Genomic_DNA"/>
</dbReference>
<sequence>MGNEGHQSSLETYRSICSNVSDESKDSKVIANVQVNPAFFSATEHKVNSKKRLVAETLDDQDSGSERKKSKHGDDIDEPSVKVNSASTASTVQKVNLKRCAALDVQDSSSDNKKSKHVEDTDETLGVQDSVHDQKKSKHDDDTEKEQTTQNSYSGLRKYQEELAENALQGKNTIICAVTNAGKTIVAFHIIDEHIRRNPNAKVVFLARTNPLLDQQYKKHATS</sequence>
<feature type="domain" description="Helicase/UvrB N-terminal" evidence="2">
    <location>
        <begin position="156"/>
        <end position="219"/>
    </location>
</feature>
<dbReference type="PANTHER" id="PTHR14074:SF16">
    <property type="entry name" value="ANTIVIRAL INNATE IMMUNE RESPONSE RECEPTOR RIG-I"/>
    <property type="match status" value="1"/>
</dbReference>
<feature type="region of interest" description="Disordered" evidence="1">
    <location>
        <begin position="105"/>
        <end position="153"/>
    </location>
</feature>
<keyword evidence="3" id="KW-0378">Hydrolase</keyword>
<dbReference type="GO" id="GO:0005524">
    <property type="term" value="F:ATP binding"/>
    <property type="evidence" value="ECO:0007669"/>
    <property type="project" value="InterPro"/>
</dbReference>